<dbReference type="CDD" id="cd08704">
    <property type="entry name" value="Met_tRNA_FMT_C"/>
    <property type="match status" value="1"/>
</dbReference>
<dbReference type="GO" id="GO:0004479">
    <property type="term" value="F:methionyl-tRNA formyltransferase activity"/>
    <property type="evidence" value="ECO:0007669"/>
    <property type="project" value="UniProtKB-EC"/>
</dbReference>
<dbReference type="EC" id="2.1.2.9" evidence="2"/>
<dbReference type="PANTHER" id="PTHR11138">
    <property type="entry name" value="METHIONYL-TRNA FORMYLTRANSFERASE"/>
    <property type="match status" value="1"/>
</dbReference>
<evidence type="ECO:0000313" key="7">
    <source>
        <dbReference type="EMBL" id="SUZ75282.1"/>
    </source>
</evidence>
<evidence type="ECO:0000256" key="3">
    <source>
        <dbReference type="ARBA" id="ARBA00022679"/>
    </source>
</evidence>
<dbReference type="InterPro" id="IPR011034">
    <property type="entry name" value="Formyl_transferase-like_C_sf"/>
</dbReference>
<protein>
    <recommendedName>
        <fullName evidence="2">methionyl-tRNA formyltransferase</fullName>
        <ecNumber evidence="2">2.1.2.9</ecNumber>
    </recommendedName>
</protein>
<dbReference type="InterPro" id="IPR005794">
    <property type="entry name" value="Fmt"/>
</dbReference>
<dbReference type="InterPro" id="IPR005793">
    <property type="entry name" value="Formyl_trans_C"/>
</dbReference>
<keyword evidence="3" id="KW-0808">Transferase</keyword>
<dbReference type="SUPFAM" id="SSF53328">
    <property type="entry name" value="Formyltransferase"/>
    <property type="match status" value="1"/>
</dbReference>
<dbReference type="InterPro" id="IPR002376">
    <property type="entry name" value="Formyl_transf_N"/>
</dbReference>
<dbReference type="InterPro" id="IPR041711">
    <property type="entry name" value="Met-tRNA-FMT_N"/>
</dbReference>
<dbReference type="SUPFAM" id="SSF50486">
    <property type="entry name" value="FMT C-terminal domain-like"/>
    <property type="match status" value="1"/>
</dbReference>
<feature type="domain" description="Formyl transferase N-terminal" evidence="5">
    <location>
        <begin position="28"/>
        <end position="179"/>
    </location>
</feature>
<dbReference type="Pfam" id="PF00551">
    <property type="entry name" value="Formyl_trans_N"/>
    <property type="match status" value="1"/>
</dbReference>
<dbReference type="AlphaFoldDB" id="A0A381Q7H5"/>
<dbReference type="EMBL" id="UINC01001239">
    <property type="protein sequence ID" value="SUZ75282.1"/>
    <property type="molecule type" value="Genomic_DNA"/>
</dbReference>
<reference evidence="7" key="1">
    <citation type="submission" date="2018-05" db="EMBL/GenBank/DDBJ databases">
        <authorList>
            <person name="Lanie J.A."/>
            <person name="Ng W.-L."/>
            <person name="Kazmierczak K.M."/>
            <person name="Andrzejewski T.M."/>
            <person name="Davidsen T.M."/>
            <person name="Wayne K.J."/>
            <person name="Tettelin H."/>
            <person name="Glass J.I."/>
            <person name="Rusch D."/>
            <person name="Podicherti R."/>
            <person name="Tsui H.-C.T."/>
            <person name="Winkler M.E."/>
        </authorList>
    </citation>
    <scope>NUCLEOTIDE SEQUENCE</scope>
</reference>
<proteinExistence type="inferred from homology"/>
<keyword evidence="4" id="KW-0648">Protein biosynthesis</keyword>
<dbReference type="HAMAP" id="MF_00182">
    <property type="entry name" value="Formyl_trans"/>
    <property type="match status" value="1"/>
</dbReference>
<name>A0A381Q7H5_9ZZZZ</name>
<gene>
    <name evidence="7" type="ORF">METZ01_LOCUS28136</name>
</gene>
<evidence type="ECO:0000256" key="2">
    <source>
        <dbReference type="ARBA" id="ARBA00012261"/>
    </source>
</evidence>
<dbReference type="GO" id="GO:0005829">
    <property type="term" value="C:cytosol"/>
    <property type="evidence" value="ECO:0007669"/>
    <property type="project" value="TreeGrafter"/>
</dbReference>
<dbReference type="Gene3D" id="3.40.50.170">
    <property type="entry name" value="Formyl transferase, N-terminal domain"/>
    <property type="match status" value="1"/>
</dbReference>
<dbReference type="InterPro" id="IPR037022">
    <property type="entry name" value="Formyl_trans_C_sf"/>
</dbReference>
<feature type="domain" description="Formyl transferase C-terminal" evidence="6">
    <location>
        <begin position="206"/>
        <end position="304"/>
    </location>
</feature>
<sequence>MSQQNILFAGSSLFSLRPLEAVMGLGFKSVSVLTQPKKKQGRGLEQKVNPLMGLALDMGLEVLSYESLKKQNIEQDIVSLSPNVLLTVSYGQIIPKEVLNLFSHDTLNIHPSLLPLWRGASPIQSAILNGDKTTGVSIMKMTPSLDEGPVFLSKRLDIDNKDNSKTLTEKLSILAATILTTSLGKILEGKLKANDQNHNEATVSEKIKKQDGKISWQKGAKTIDQQIRAYNPWPVAFTHIDGRYLRIWEAEVSIDKKTYNEPGVVIHCDENGMLVSTGEGNLLIKTVQLEGKKTIGAGDFGKGFSVLNKTLS</sequence>
<evidence type="ECO:0000259" key="5">
    <source>
        <dbReference type="Pfam" id="PF00551"/>
    </source>
</evidence>
<evidence type="ECO:0000256" key="4">
    <source>
        <dbReference type="ARBA" id="ARBA00022917"/>
    </source>
</evidence>
<dbReference type="InterPro" id="IPR044135">
    <property type="entry name" value="Met-tRNA-FMT_C"/>
</dbReference>
<dbReference type="CDD" id="cd08646">
    <property type="entry name" value="FMT_core_Met-tRNA-FMT_N"/>
    <property type="match status" value="1"/>
</dbReference>
<dbReference type="PANTHER" id="PTHR11138:SF5">
    <property type="entry name" value="METHIONYL-TRNA FORMYLTRANSFERASE, MITOCHONDRIAL"/>
    <property type="match status" value="1"/>
</dbReference>
<evidence type="ECO:0000256" key="1">
    <source>
        <dbReference type="ARBA" id="ARBA00010699"/>
    </source>
</evidence>
<dbReference type="Pfam" id="PF02911">
    <property type="entry name" value="Formyl_trans_C"/>
    <property type="match status" value="1"/>
</dbReference>
<accession>A0A381Q7H5</accession>
<dbReference type="InterPro" id="IPR036477">
    <property type="entry name" value="Formyl_transf_N_sf"/>
</dbReference>
<evidence type="ECO:0000259" key="6">
    <source>
        <dbReference type="Pfam" id="PF02911"/>
    </source>
</evidence>
<dbReference type="NCBIfam" id="TIGR00460">
    <property type="entry name" value="fmt"/>
    <property type="match status" value="1"/>
</dbReference>
<dbReference type="Gene3D" id="3.10.25.10">
    <property type="entry name" value="Formyl transferase, C-terminal domain"/>
    <property type="match status" value="1"/>
</dbReference>
<comment type="similarity">
    <text evidence="1">Belongs to the Fmt family.</text>
</comment>
<organism evidence="7">
    <name type="scientific">marine metagenome</name>
    <dbReference type="NCBI Taxonomy" id="408172"/>
    <lineage>
        <taxon>unclassified sequences</taxon>
        <taxon>metagenomes</taxon>
        <taxon>ecological metagenomes</taxon>
    </lineage>
</organism>